<evidence type="ECO:0000313" key="1">
    <source>
        <dbReference type="EMBL" id="MFC1457839.1"/>
    </source>
</evidence>
<sequence>AGPGVDDELAQVDEHAAVLQQGFILDPLLQGQNTVLIMPGEIEVTLAAQTRLGCFRLGN</sequence>
<dbReference type="RefSeq" id="WP_377030036.1">
    <property type="nucleotide sequence ID" value="NZ_JBHOMY010000035.1"/>
</dbReference>
<accession>A0ABV6Y9B6</accession>
<name>A0ABV6Y9B6_9HYPH</name>
<comment type="caution">
    <text evidence="1">The sequence shown here is derived from an EMBL/GenBank/DDBJ whole genome shotgun (WGS) entry which is preliminary data.</text>
</comment>
<dbReference type="Proteomes" id="UP001593940">
    <property type="component" value="Unassembled WGS sequence"/>
</dbReference>
<feature type="non-terminal residue" evidence="1">
    <location>
        <position position="1"/>
    </location>
</feature>
<protein>
    <submittedName>
        <fullName evidence="1">Uncharacterized protein</fullName>
    </submittedName>
</protein>
<keyword evidence="2" id="KW-1185">Reference proteome</keyword>
<organism evidence="1 2">
    <name type="scientific">Microvirga arabica</name>
    <dbReference type="NCBI Taxonomy" id="1128671"/>
    <lineage>
        <taxon>Bacteria</taxon>
        <taxon>Pseudomonadati</taxon>
        <taxon>Pseudomonadota</taxon>
        <taxon>Alphaproteobacteria</taxon>
        <taxon>Hyphomicrobiales</taxon>
        <taxon>Methylobacteriaceae</taxon>
        <taxon>Microvirga</taxon>
    </lineage>
</organism>
<proteinExistence type="predicted"/>
<dbReference type="EMBL" id="JBHOMY010000035">
    <property type="protein sequence ID" value="MFC1457839.1"/>
    <property type="molecule type" value="Genomic_DNA"/>
</dbReference>
<evidence type="ECO:0000313" key="2">
    <source>
        <dbReference type="Proteomes" id="UP001593940"/>
    </source>
</evidence>
<gene>
    <name evidence="1" type="ORF">ACETIH_14165</name>
</gene>
<reference evidence="1 2" key="1">
    <citation type="submission" date="2024-09" db="EMBL/GenBank/DDBJ databases">
        <title>Nodulacao em especies de Leguminosae Basais da Amazonia e Caracterizacao dos Rizobios e Bacterias Associadas aos Nodulos.</title>
        <authorList>
            <person name="Jambeiro I.C.A."/>
            <person name="Lopes I.S."/>
            <person name="Aguiar E.R.G.R."/>
            <person name="Santos A.F.J."/>
            <person name="Dos Santos J.M.F."/>
            <person name="Gross E."/>
        </authorList>
    </citation>
    <scope>NUCLEOTIDE SEQUENCE [LARGE SCALE GENOMIC DNA]</scope>
    <source>
        <strain evidence="1 2">BRUESC1165</strain>
    </source>
</reference>